<dbReference type="PANTHER" id="PTHR32305">
    <property type="match status" value="1"/>
</dbReference>
<evidence type="ECO:0000313" key="7">
    <source>
        <dbReference type="Proteomes" id="UP000294547"/>
    </source>
</evidence>
<dbReference type="InterPro" id="IPR050708">
    <property type="entry name" value="T6SS_VgrG/RHS"/>
</dbReference>
<feature type="domain" description="Peptidase C39" evidence="4">
    <location>
        <begin position="195"/>
        <end position="308"/>
    </location>
</feature>
<keyword evidence="3" id="KW-0812">Transmembrane</keyword>
<protein>
    <submittedName>
        <fullName evidence="6">RHS repeat-associated protein</fullName>
    </submittedName>
</protein>
<dbReference type="NCBIfam" id="TIGR03696">
    <property type="entry name" value="Rhs_assc_core"/>
    <property type="match status" value="1"/>
</dbReference>
<keyword evidence="3" id="KW-0472">Membrane</keyword>
<accession>A0A4R6RCK1</accession>
<evidence type="ECO:0000256" key="2">
    <source>
        <dbReference type="SAM" id="MobiDB-lite"/>
    </source>
</evidence>
<evidence type="ECO:0000313" key="6">
    <source>
        <dbReference type="EMBL" id="TDP83921.1"/>
    </source>
</evidence>
<dbReference type="InterPro" id="IPR005074">
    <property type="entry name" value="Peptidase_C39"/>
</dbReference>
<dbReference type="GO" id="GO:0016020">
    <property type="term" value="C:membrane"/>
    <property type="evidence" value="ECO:0007669"/>
    <property type="project" value="InterPro"/>
</dbReference>
<dbReference type="GO" id="GO:0006508">
    <property type="term" value="P:proteolysis"/>
    <property type="evidence" value="ECO:0007669"/>
    <property type="project" value="InterPro"/>
</dbReference>
<evidence type="ECO:0000259" key="4">
    <source>
        <dbReference type="Pfam" id="PF03412"/>
    </source>
</evidence>
<dbReference type="Pfam" id="PF05593">
    <property type="entry name" value="RHS_repeat"/>
    <property type="match status" value="1"/>
</dbReference>
<dbReference type="CDD" id="cd02259">
    <property type="entry name" value="Peptidase_C39_like"/>
    <property type="match status" value="1"/>
</dbReference>
<keyword evidence="1" id="KW-0677">Repeat</keyword>
<dbReference type="InterPro" id="IPR031325">
    <property type="entry name" value="RHS_repeat"/>
</dbReference>
<dbReference type="RefSeq" id="WP_165644292.1">
    <property type="nucleotide sequence ID" value="NZ_BSPM01000002.1"/>
</dbReference>
<feature type="domain" description="Teneurin-like YD-shell" evidence="5">
    <location>
        <begin position="1213"/>
        <end position="1313"/>
    </location>
</feature>
<dbReference type="PANTHER" id="PTHR32305:SF15">
    <property type="entry name" value="PROTEIN RHSA-RELATED"/>
    <property type="match status" value="1"/>
</dbReference>
<comment type="caution">
    <text evidence="6">The sequence shown here is derived from an EMBL/GenBank/DDBJ whole genome shotgun (WGS) entry which is preliminary data.</text>
</comment>
<feature type="region of interest" description="Disordered" evidence="2">
    <location>
        <begin position="326"/>
        <end position="381"/>
    </location>
</feature>
<evidence type="ECO:0000259" key="5">
    <source>
        <dbReference type="Pfam" id="PF25023"/>
    </source>
</evidence>
<evidence type="ECO:0000256" key="1">
    <source>
        <dbReference type="ARBA" id="ARBA00022737"/>
    </source>
</evidence>
<organism evidence="6 7">
    <name type="scientific">Oharaeibacter diazotrophicus</name>
    <dbReference type="NCBI Taxonomy" id="1920512"/>
    <lineage>
        <taxon>Bacteria</taxon>
        <taxon>Pseudomonadati</taxon>
        <taxon>Pseudomonadota</taxon>
        <taxon>Alphaproteobacteria</taxon>
        <taxon>Hyphomicrobiales</taxon>
        <taxon>Pleomorphomonadaceae</taxon>
        <taxon>Oharaeibacter</taxon>
    </lineage>
</organism>
<feature type="transmembrane region" description="Helical" evidence="3">
    <location>
        <begin position="1460"/>
        <end position="1479"/>
    </location>
</feature>
<sequence length="1580" mass="172090">MRRLRPFAILVLTALIFLRLATPEGWAASAARDVIESYRAGFEEPLVATGKTTSADDDALAEMLQKASSAPEGEMLALLDRYAEAHPDSGWTLPVLTNLGLSAYQAGRFSLAISAFERAWAIGKGQESEEARNLADRALGELLQMHARLGHADMIEALLAEADLRTPTGSATESIAGAREGMRQMRELPSVAYLCGPLALRALLLQQGYSEAGVKFVEAVRSGPHGTTLKQLAELADQAKLNYRLVARQPGTAVPTPAVVHWKVNHFAAIVAEENGFYHVVDPTFGSSLWVTKETVDLESSGHFLTPAPLQEGWAEIKKEDVASVYGMGSTSNGDPRATKPTDHQTKPDCQPPSGPKGPDQGSDSCPSNSDSPPNDPGCQGMCGYNFTESVVSLNIKDRPVGYKPPFGPAVPFTVTYNQREASQPSVFPFSNLGPKWSFNWLSYIRDDPRKAGRSVVRVVGGGGSVAYDGFERGSGTFDRESETGAILTVVSHPRGIYQRKLPDGSLETYSRAVGKSAALRFLLLTKIADPHGNAVTLTYDTSDRLVSITDAAGKVTRLAYGLAESPLLITKVTDPFARSAVFTYEKFGKGGFRLASITDTIGLTSSFTYAKGSAKIVGLTTPYGTTSFEADGTEAQRYIEVTDPLGNKELLESFNDSAVPFSESLTPEGMNVRNEYLNYRNTMYWDKHAYTFEDGDDDSQYYGAARVTHWLHDKNNFDFRSNTIESIKPPLEARIWMNYESQDEQGETYLQEGTFDKPLHVGRAISASATLLESFEYNTLGNVTRYVDPAGRTTNFLYGDGVDLQAVQRLKDRAPADTLAQFVYDGRHLPQIYVDAAGQSTRFTYNTRGQVTVAVNAKGEKTSYIYDGNGYLARVVNAHGKTSVAFTRDTLGRAVAMTDSEGYTVRYEYDALDRVTTERFPDGTTRTYGYDKLDLVRIKDREGRVTRLTYDALRNLTSVTDPLGQKTRFTYYKNGVLRSLIDANGNTTTWLIDVQSRVTAKVYADGSRETYTYDQAGRLASKTDAKKQVTRYGYMLDGQLASITYLNDPTPTADVAFTYDAAYGRLTSVDNAATRTTYSYYPAGVPGALQLKTETSHNPDAQVSYAYDVLGRVIRRAIDGDVERFGYDKLGRMSAHESSLGKFVYGYVGESGQLTKRSNGAFSTEWLYEPNAKDRRLKEIINQGTVGFRYTSSPEGNFTSITETLDGTPGKIWKYKYDKADRLISATPSSGDPLVFAYDKVGNLTSLRGQTYSYNALNQIVGFGYDANGNLLKDDKYEYAWDAADRTLSVTASGQAVPLSTYSYDGLGRRVGISGTGSGVRRYLWCGTELCRSQDSGGTPLTRYLAEGEAAGSQGLLYAIDQIGSVRGVVGKAGGPSVGRMDFDPYGHVLSISGATADFHFAHLLDDPNVILDLSFTRAYSTRVGGWISRDSLGESGAYNLYSYVDGNPIVYVDPTGEVLFVPIAVGIIGGFAFDYFLDHYKKSHCSCKNTPIGAMGNGIAGGLMGGAGPYIAKPRMGIGGGGPSGTSTSVFSQLNHAAALRGYYSFATRNRLTKALRKIPYAGAALASYELYDALSCD</sequence>
<name>A0A4R6RCK1_9HYPH</name>
<feature type="domain" description="Teneurin-like YD-shell" evidence="5">
    <location>
        <begin position="866"/>
        <end position="1044"/>
    </location>
</feature>
<dbReference type="NCBIfam" id="TIGR01643">
    <property type="entry name" value="YD_repeat_2x"/>
    <property type="match status" value="5"/>
</dbReference>
<dbReference type="Pfam" id="PF03412">
    <property type="entry name" value="Peptidase_C39"/>
    <property type="match status" value="1"/>
</dbReference>
<dbReference type="Proteomes" id="UP000294547">
    <property type="component" value="Unassembled WGS sequence"/>
</dbReference>
<evidence type="ECO:0000256" key="3">
    <source>
        <dbReference type="SAM" id="Phobius"/>
    </source>
</evidence>
<dbReference type="Gene3D" id="3.90.70.10">
    <property type="entry name" value="Cysteine proteinases"/>
    <property type="match status" value="1"/>
</dbReference>
<keyword evidence="3" id="KW-1133">Transmembrane helix</keyword>
<feature type="compositionally biased region" description="Low complexity" evidence="2">
    <location>
        <begin position="362"/>
        <end position="379"/>
    </location>
</feature>
<dbReference type="Pfam" id="PF25023">
    <property type="entry name" value="TEN_YD-shell"/>
    <property type="match status" value="2"/>
</dbReference>
<feature type="compositionally biased region" description="Basic and acidic residues" evidence="2">
    <location>
        <begin position="337"/>
        <end position="347"/>
    </location>
</feature>
<dbReference type="EMBL" id="SNXY01000008">
    <property type="protein sequence ID" value="TDP83921.1"/>
    <property type="molecule type" value="Genomic_DNA"/>
</dbReference>
<dbReference type="InterPro" id="IPR022385">
    <property type="entry name" value="Rhs_assc_core"/>
</dbReference>
<dbReference type="GO" id="GO:0005524">
    <property type="term" value="F:ATP binding"/>
    <property type="evidence" value="ECO:0007669"/>
    <property type="project" value="InterPro"/>
</dbReference>
<gene>
    <name evidence="6" type="ORF">EDD54_2521</name>
</gene>
<keyword evidence="7" id="KW-1185">Reference proteome</keyword>
<reference evidence="6 7" key="1">
    <citation type="submission" date="2019-03" db="EMBL/GenBank/DDBJ databases">
        <title>Genomic Encyclopedia of Type Strains, Phase IV (KMG-IV): sequencing the most valuable type-strain genomes for metagenomic binning, comparative biology and taxonomic classification.</title>
        <authorList>
            <person name="Goeker M."/>
        </authorList>
    </citation>
    <scope>NUCLEOTIDE SEQUENCE [LARGE SCALE GENOMIC DNA]</scope>
    <source>
        <strain evidence="6 7">DSM 102969</strain>
    </source>
</reference>
<dbReference type="InterPro" id="IPR006530">
    <property type="entry name" value="YD"/>
</dbReference>
<dbReference type="InterPro" id="IPR056823">
    <property type="entry name" value="TEN-like_YD-shell"/>
</dbReference>
<proteinExistence type="predicted"/>
<dbReference type="Gene3D" id="2.180.10.10">
    <property type="entry name" value="RHS repeat-associated core"/>
    <property type="match status" value="3"/>
</dbReference>
<dbReference type="GO" id="GO:0008233">
    <property type="term" value="F:peptidase activity"/>
    <property type="evidence" value="ECO:0007669"/>
    <property type="project" value="InterPro"/>
</dbReference>